<keyword evidence="1" id="KW-0472">Membrane</keyword>
<dbReference type="RefSeq" id="WP_344334883.1">
    <property type="nucleotide sequence ID" value="NZ_BAAAPZ010000002.1"/>
</dbReference>
<accession>A0ABP5HZM5</accession>
<dbReference type="Proteomes" id="UP001500984">
    <property type="component" value="Unassembled WGS sequence"/>
</dbReference>
<evidence type="ECO:0000313" key="2">
    <source>
        <dbReference type="EMBL" id="GAA2089510.1"/>
    </source>
</evidence>
<keyword evidence="1" id="KW-0812">Transmembrane</keyword>
<dbReference type="EMBL" id="BAAAPZ010000002">
    <property type="protein sequence ID" value="GAA2089510.1"/>
    <property type="molecule type" value="Genomic_DNA"/>
</dbReference>
<keyword evidence="3" id="KW-1185">Reference proteome</keyword>
<evidence type="ECO:0000256" key="1">
    <source>
        <dbReference type="SAM" id="Phobius"/>
    </source>
</evidence>
<keyword evidence="1" id="KW-1133">Transmembrane helix</keyword>
<name>A0ABP5HZM5_9MICO</name>
<comment type="caution">
    <text evidence="2">The sequence shown here is derived from an EMBL/GenBank/DDBJ whole genome shotgun (WGS) entry which is preliminary data.</text>
</comment>
<gene>
    <name evidence="2" type="ORF">GCM10009823_05360</name>
</gene>
<organism evidence="2 3">
    <name type="scientific">Brevibacterium salitolerans</name>
    <dbReference type="NCBI Taxonomy" id="1403566"/>
    <lineage>
        <taxon>Bacteria</taxon>
        <taxon>Bacillati</taxon>
        <taxon>Actinomycetota</taxon>
        <taxon>Actinomycetes</taxon>
        <taxon>Micrococcales</taxon>
        <taxon>Brevibacteriaceae</taxon>
        <taxon>Brevibacterium</taxon>
    </lineage>
</organism>
<feature type="transmembrane region" description="Helical" evidence="1">
    <location>
        <begin position="31"/>
        <end position="53"/>
    </location>
</feature>
<reference evidence="3" key="1">
    <citation type="journal article" date="2019" name="Int. J. Syst. Evol. Microbiol.">
        <title>The Global Catalogue of Microorganisms (GCM) 10K type strain sequencing project: providing services to taxonomists for standard genome sequencing and annotation.</title>
        <authorList>
            <consortium name="The Broad Institute Genomics Platform"/>
            <consortium name="The Broad Institute Genome Sequencing Center for Infectious Disease"/>
            <person name="Wu L."/>
            <person name="Ma J."/>
        </authorList>
    </citation>
    <scope>NUCLEOTIDE SEQUENCE [LARGE SCALE GENOMIC DNA]</scope>
    <source>
        <strain evidence="3">JCM 15900</strain>
    </source>
</reference>
<sequence>MVAFVVANLAHGALLATVISWGKFFTPLRGAAAAATVAFLTEVYFLFTQHAIFYTMDLVSAIADTIMWTLVNAIVGALVAWIVRPRVNSGELQHGAGKDAVPGPVA</sequence>
<feature type="transmembrane region" description="Helical" evidence="1">
    <location>
        <begin position="65"/>
        <end position="83"/>
    </location>
</feature>
<protein>
    <submittedName>
        <fullName evidence="2">Uncharacterized protein</fullName>
    </submittedName>
</protein>
<proteinExistence type="predicted"/>
<evidence type="ECO:0000313" key="3">
    <source>
        <dbReference type="Proteomes" id="UP001500984"/>
    </source>
</evidence>